<dbReference type="KEGG" id="bcoh:BC6307_11980"/>
<evidence type="ECO:0000313" key="4">
    <source>
        <dbReference type="Proteomes" id="UP000215224"/>
    </source>
</evidence>
<keyword evidence="1" id="KW-1133">Transmembrane helix</keyword>
<feature type="transmembrane region" description="Helical" evidence="1">
    <location>
        <begin position="184"/>
        <end position="203"/>
    </location>
</feature>
<dbReference type="SUPFAM" id="SSF48317">
    <property type="entry name" value="Acid phosphatase/Vanadium-dependent haloperoxidase"/>
    <property type="match status" value="1"/>
</dbReference>
<proteinExistence type="predicted"/>
<dbReference type="InterPro" id="IPR036938">
    <property type="entry name" value="PAP2/HPO_sf"/>
</dbReference>
<accession>A0A223KR38</accession>
<evidence type="ECO:0000313" key="3">
    <source>
        <dbReference type="EMBL" id="AST91942.1"/>
    </source>
</evidence>
<name>A0A223KR38_9BACI</name>
<dbReference type="Pfam" id="PF01569">
    <property type="entry name" value="PAP2"/>
    <property type="match status" value="1"/>
</dbReference>
<feature type="transmembrane region" description="Helical" evidence="1">
    <location>
        <begin position="56"/>
        <end position="78"/>
    </location>
</feature>
<dbReference type="STRING" id="1314751.GCA_001591425_00274"/>
<feature type="transmembrane region" description="Helical" evidence="1">
    <location>
        <begin position="87"/>
        <end position="104"/>
    </location>
</feature>
<dbReference type="InterPro" id="IPR000326">
    <property type="entry name" value="PAP2/HPO"/>
</dbReference>
<sequence>MSTKYNYLIILSVLSLTFFIFLANTYDSNIVEKMDIQTIKYIQGLEHPNITSVMKFFSYIGDTIRVIIISIIILFVLYKVFHQRVELILYIIVLIGSTTINVLLKNFFHRERPNFYRMLIEEGYSFPSGHSMAALSLYGIISFLLWRHIPKHSGRILLVCISAFFILIIGVSRIYLGVHFPSDIMGAYLVSGSWLTFTIWGFINVKERIITKYKAN</sequence>
<gene>
    <name evidence="3" type="ORF">BC6307_11980</name>
</gene>
<keyword evidence="1" id="KW-0472">Membrane</keyword>
<evidence type="ECO:0000256" key="1">
    <source>
        <dbReference type="SAM" id="Phobius"/>
    </source>
</evidence>
<reference evidence="3 4" key="1">
    <citation type="submission" date="2016-12" db="EMBL/GenBank/DDBJ databases">
        <title>The whole genome sequencing and assembly of Bacillus cohnii DSM 6307T strain.</title>
        <authorList>
            <person name="Lee Y.-J."/>
            <person name="Yi H."/>
            <person name="Bahn Y.-S."/>
            <person name="Kim J.F."/>
            <person name="Lee D.-W."/>
        </authorList>
    </citation>
    <scope>NUCLEOTIDE SEQUENCE [LARGE SCALE GENOMIC DNA]</scope>
    <source>
        <strain evidence="3 4">DSM 6307</strain>
    </source>
</reference>
<dbReference type="Gene3D" id="1.20.144.10">
    <property type="entry name" value="Phosphatidic acid phosphatase type 2/haloperoxidase"/>
    <property type="match status" value="2"/>
</dbReference>
<dbReference type="AlphaFoldDB" id="A0A223KR38"/>
<evidence type="ECO:0000259" key="2">
    <source>
        <dbReference type="SMART" id="SM00014"/>
    </source>
</evidence>
<keyword evidence="1" id="KW-0812">Transmembrane</keyword>
<feature type="domain" description="Phosphatidic acid phosphatase type 2/haloperoxidase" evidence="2">
    <location>
        <begin position="87"/>
        <end position="199"/>
    </location>
</feature>
<dbReference type="PANTHER" id="PTHR14969:SF13">
    <property type="entry name" value="AT30094P"/>
    <property type="match status" value="1"/>
</dbReference>
<dbReference type="PANTHER" id="PTHR14969">
    <property type="entry name" value="SPHINGOSINE-1-PHOSPHATE PHOSPHOHYDROLASE"/>
    <property type="match status" value="1"/>
</dbReference>
<keyword evidence="4" id="KW-1185">Reference proteome</keyword>
<dbReference type="Proteomes" id="UP000215224">
    <property type="component" value="Chromosome"/>
</dbReference>
<feature type="transmembrane region" description="Helical" evidence="1">
    <location>
        <begin position="156"/>
        <end position="178"/>
    </location>
</feature>
<dbReference type="SMART" id="SM00014">
    <property type="entry name" value="acidPPc"/>
    <property type="match status" value="1"/>
</dbReference>
<feature type="transmembrane region" description="Helical" evidence="1">
    <location>
        <begin position="7"/>
        <end position="26"/>
    </location>
</feature>
<dbReference type="EMBL" id="CP018866">
    <property type="protein sequence ID" value="AST91942.1"/>
    <property type="molecule type" value="Genomic_DNA"/>
</dbReference>
<feature type="transmembrane region" description="Helical" evidence="1">
    <location>
        <begin position="124"/>
        <end position="144"/>
    </location>
</feature>
<protein>
    <submittedName>
        <fullName evidence="3">Phosphatase PAP2 family protein</fullName>
    </submittedName>
</protein>
<dbReference type="CDD" id="cd03392">
    <property type="entry name" value="PAP2_like_2"/>
    <property type="match status" value="1"/>
</dbReference>
<organism evidence="3 4">
    <name type="scientific">Sutcliffiella cohnii</name>
    <dbReference type="NCBI Taxonomy" id="33932"/>
    <lineage>
        <taxon>Bacteria</taxon>
        <taxon>Bacillati</taxon>
        <taxon>Bacillota</taxon>
        <taxon>Bacilli</taxon>
        <taxon>Bacillales</taxon>
        <taxon>Bacillaceae</taxon>
        <taxon>Sutcliffiella</taxon>
    </lineage>
</organism>